<proteinExistence type="predicted"/>
<sequence>MSHKDHDKFHKEASENRKTRGKERNTYGESITVDEYRDYMFWEARLHYTSISQGFSFMTCYSREELSFLVFLRPFEFEVWITLLSTIEIIVVVFVLILMVRHHWDGLEAIWFAQFVAISIMFEKPTDMKRNIQMMIEFRLLFGFYLLLIATLTNGYLGLSIIPLSAPLKSKSVTQFHQLAKPACFCNVGDMKCHIERSKGFMQYDDLVFDHILTMGTIISLYDRLGSEYPNTDEMLVAVQNKSIRGFDANEDFILMPYSIEGT</sequence>
<organism evidence="3 4">
    <name type="scientific">Folsomia candida</name>
    <name type="common">Springtail</name>
    <dbReference type="NCBI Taxonomy" id="158441"/>
    <lineage>
        <taxon>Eukaryota</taxon>
        <taxon>Metazoa</taxon>
        <taxon>Ecdysozoa</taxon>
        <taxon>Arthropoda</taxon>
        <taxon>Hexapoda</taxon>
        <taxon>Collembola</taxon>
        <taxon>Entomobryomorpha</taxon>
        <taxon>Isotomoidea</taxon>
        <taxon>Isotomidae</taxon>
        <taxon>Proisotominae</taxon>
        <taxon>Folsomia</taxon>
    </lineage>
</organism>
<evidence type="ECO:0000256" key="1">
    <source>
        <dbReference type="SAM" id="MobiDB-lite"/>
    </source>
</evidence>
<evidence type="ECO:0000313" key="3">
    <source>
        <dbReference type="EMBL" id="OXA42010.1"/>
    </source>
</evidence>
<feature type="transmembrane region" description="Helical" evidence="2">
    <location>
        <begin position="142"/>
        <end position="162"/>
    </location>
</feature>
<keyword evidence="2" id="KW-0812">Transmembrane</keyword>
<dbReference type="Proteomes" id="UP000198287">
    <property type="component" value="Unassembled WGS sequence"/>
</dbReference>
<reference evidence="3 4" key="1">
    <citation type="submission" date="2015-12" db="EMBL/GenBank/DDBJ databases">
        <title>The genome of Folsomia candida.</title>
        <authorList>
            <person name="Faddeeva A."/>
            <person name="Derks M.F."/>
            <person name="Anvar Y."/>
            <person name="Smit S."/>
            <person name="Van Straalen N."/>
            <person name="Roelofs D."/>
        </authorList>
    </citation>
    <scope>NUCLEOTIDE SEQUENCE [LARGE SCALE GENOMIC DNA]</scope>
    <source>
        <strain evidence="3 4">VU population</strain>
        <tissue evidence="3">Whole body</tissue>
    </source>
</reference>
<name>A0A226DA47_FOLCA</name>
<gene>
    <name evidence="3" type="ORF">Fcan01_23036</name>
</gene>
<feature type="transmembrane region" description="Helical" evidence="2">
    <location>
        <begin position="79"/>
        <end position="99"/>
    </location>
</feature>
<keyword evidence="2" id="KW-1133">Transmembrane helix</keyword>
<dbReference type="AlphaFoldDB" id="A0A226DA47"/>
<dbReference type="EMBL" id="LNIX01000027">
    <property type="protein sequence ID" value="OXA42010.1"/>
    <property type="molecule type" value="Genomic_DNA"/>
</dbReference>
<evidence type="ECO:0000256" key="2">
    <source>
        <dbReference type="SAM" id="Phobius"/>
    </source>
</evidence>
<comment type="caution">
    <text evidence="3">The sequence shown here is derived from an EMBL/GenBank/DDBJ whole genome shotgun (WGS) entry which is preliminary data.</text>
</comment>
<accession>A0A226DA47</accession>
<protein>
    <submittedName>
        <fullName evidence="3">Uncharacterized protein</fullName>
    </submittedName>
</protein>
<keyword evidence="2" id="KW-0472">Membrane</keyword>
<feature type="region of interest" description="Disordered" evidence="1">
    <location>
        <begin position="1"/>
        <end position="24"/>
    </location>
</feature>
<evidence type="ECO:0000313" key="4">
    <source>
        <dbReference type="Proteomes" id="UP000198287"/>
    </source>
</evidence>
<keyword evidence="4" id="KW-1185">Reference proteome</keyword>